<sequence>MKYQTIIPLLLLPQLAPAFGAAVPSKDGSPVGLEKRNIKDGIRDKLKHIGDQKAKVLKVAAQGVKVVDKGAKAVGKGAKFAGNGVKVVGGKGIKAIGKGVKVVGQEIKKVEGEIQKTFTLEPELEVNWEELGRILPACAKVDCKNDFFVNEGLRWVKQAIRDVGVVVHENPAATAALVIGISILLAELISGGMLVPVALQAVGFGVKGPVRNTIAAAVQRVIHPIKLGSVFSKFQSAAMRGAALSVGIAGLVNAGVKPHMSIGHQEWRDWVSESALSAVEANMTQLWGTPTYGGCVAYGYREVRALLSAIPEDMDPLAACKRIPADIEVIGFKTPLRCTAEDSGKGVIGFWYVPTNATQCMPEWSTFEDEECMLYGQRRKFARLMGLTNGDDWRGVCESTSAIIGGKYYVRPSHCDDKGIAGIYGVFDIVDQQCECSCVST</sequence>
<comment type="caution">
    <text evidence="2">The sequence shown here is derived from an EMBL/GenBank/DDBJ whole genome shotgun (WGS) entry which is preliminary data.</text>
</comment>
<organism evidence="2 3">
    <name type="scientific">Rhizoctonia solani</name>
    <dbReference type="NCBI Taxonomy" id="456999"/>
    <lineage>
        <taxon>Eukaryota</taxon>
        <taxon>Fungi</taxon>
        <taxon>Dikarya</taxon>
        <taxon>Basidiomycota</taxon>
        <taxon>Agaricomycotina</taxon>
        <taxon>Agaricomycetes</taxon>
        <taxon>Cantharellales</taxon>
        <taxon>Ceratobasidiaceae</taxon>
        <taxon>Rhizoctonia</taxon>
    </lineage>
</organism>
<feature type="chain" id="PRO_5034961376" evidence="1">
    <location>
        <begin position="21"/>
        <end position="441"/>
    </location>
</feature>
<dbReference type="EMBL" id="CAJMWY010000132">
    <property type="protein sequence ID" value="CAE6417280.1"/>
    <property type="molecule type" value="Genomic_DNA"/>
</dbReference>
<dbReference type="Gene3D" id="6.10.110.10">
    <property type="match status" value="1"/>
</dbReference>
<accession>A0A8H3AEJ6</accession>
<evidence type="ECO:0000313" key="2">
    <source>
        <dbReference type="EMBL" id="CAE6417280.1"/>
    </source>
</evidence>
<gene>
    <name evidence="2" type="ORF">RDB_LOCUS8537</name>
</gene>
<evidence type="ECO:0000313" key="3">
    <source>
        <dbReference type="Proteomes" id="UP000663861"/>
    </source>
</evidence>
<reference evidence="2" key="1">
    <citation type="submission" date="2021-01" db="EMBL/GenBank/DDBJ databases">
        <authorList>
            <person name="Kaushik A."/>
        </authorList>
    </citation>
    <scope>NUCLEOTIDE SEQUENCE</scope>
    <source>
        <strain evidence="2">AG4-RS23</strain>
    </source>
</reference>
<keyword evidence="1" id="KW-0732">Signal</keyword>
<dbReference type="AlphaFoldDB" id="A0A8H3AEJ6"/>
<name>A0A8H3AEJ6_9AGAM</name>
<dbReference type="Proteomes" id="UP000663861">
    <property type="component" value="Unassembled WGS sequence"/>
</dbReference>
<protein>
    <submittedName>
        <fullName evidence="2">Uncharacterized protein</fullName>
    </submittedName>
</protein>
<feature type="signal peptide" evidence="1">
    <location>
        <begin position="1"/>
        <end position="20"/>
    </location>
</feature>
<proteinExistence type="predicted"/>
<evidence type="ECO:0000256" key="1">
    <source>
        <dbReference type="SAM" id="SignalP"/>
    </source>
</evidence>
<dbReference type="InterPro" id="IPR038213">
    <property type="entry name" value="IFI6/IFI27-like_sf"/>
</dbReference>